<feature type="compositionally biased region" description="Low complexity" evidence="1">
    <location>
        <begin position="371"/>
        <end position="381"/>
    </location>
</feature>
<feature type="region of interest" description="Disordered" evidence="1">
    <location>
        <begin position="334"/>
        <end position="403"/>
    </location>
</feature>
<dbReference type="Pfam" id="PF00534">
    <property type="entry name" value="Glycos_transf_1"/>
    <property type="match status" value="1"/>
</dbReference>
<proteinExistence type="predicted"/>
<name>A0A6C0I887_9ZZZZ</name>
<dbReference type="SUPFAM" id="SSF53756">
    <property type="entry name" value="UDP-Glycosyltransferase/glycogen phosphorylase"/>
    <property type="match status" value="1"/>
</dbReference>
<feature type="domain" description="Glycosyl transferase family 1" evidence="2">
    <location>
        <begin position="208"/>
        <end position="305"/>
    </location>
</feature>
<organism evidence="3">
    <name type="scientific">viral metagenome</name>
    <dbReference type="NCBI Taxonomy" id="1070528"/>
    <lineage>
        <taxon>unclassified sequences</taxon>
        <taxon>metagenomes</taxon>
        <taxon>organismal metagenomes</taxon>
    </lineage>
</organism>
<evidence type="ECO:0000259" key="2">
    <source>
        <dbReference type="Pfam" id="PF00534"/>
    </source>
</evidence>
<dbReference type="EMBL" id="MN740114">
    <property type="protein sequence ID" value="QHT88323.1"/>
    <property type="molecule type" value="Genomic_DNA"/>
</dbReference>
<dbReference type="InterPro" id="IPR001296">
    <property type="entry name" value="Glyco_trans_1"/>
</dbReference>
<dbReference type="Gene3D" id="3.40.50.2000">
    <property type="entry name" value="Glycogen Phosphorylase B"/>
    <property type="match status" value="1"/>
</dbReference>
<evidence type="ECO:0000313" key="3">
    <source>
        <dbReference type="EMBL" id="QHT88323.1"/>
    </source>
</evidence>
<evidence type="ECO:0000256" key="1">
    <source>
        <dbReference type="SAM" id="MobiDB-lite"/>
    </source>
</evidence>
<accession>A0A6C0I887</accession>
<dbReference type="GO" id="GO:0016757">
    <property type="term" value="F:glycosyltransferase activity"/>
    <property type="evidence" value="ECO:0007669"/>
    <property type="project" value="InterPro"/>
</dbReference>
<dbReference type="AlphaFoldDB" id="A0A6C0I887"/>
<protein>
    <recommendedName>
        <fullName evidence="2">Glycosyl transferase family 1 domain-containing protein</fullName>
    </recommendedName>
</protein>
<reference evidence="3" key="1">
    <citation type="journal article" date="2020" name="Nature">
        <title>Giant virus diversity and host interactions through global metagenomics.</title>
        <authorList>
            <person name="Schulz F."/>
            <person name="Roux S."/>
            <person name="Paez-Espino D."/>
            <person name="Jungbluth S."/>
            <person name="Walsh D.A."/>
            <person name="Denef V.J."/>
            <person name="McMahon K.D."/>
            <person name="Konstantinidis K.T."/>
            <person name="Eloe-Fadrosh E.A."/>
            <person name="Kyrpides N.C."/>
            <person name="Woyke T."/>
        </authorList>
    </citation>
    <scope>NUCLEOTIDE SEQUENCE</scope>
    <source>
        <strain evidence="3">GVMAG-M-3300023184-50</strain>
    </source>
</reference>
<sequence length="403" mass="45625">MPDPCGAFFHDYWLARVLQARGHTILFVTVASKFPRSGVYRGVPFVYYENAGKDLGASHVWSSPHFPFLGTVRRLNEQYEKPLVVTMHFGEDRQSITTCQRSGNWGEFLWFVSKHISDKILENPIASSFKETRIVRPILIESELRLFTKPERPTGDCITLINANILKGLHIFVGLAQLFPQRKFLGVKPYYNHINVPNLPNIEWMDIQDDIRVVLRKTRILLVPSFYESWGRVAFEAMYNGIPTLYTRPFVDNIQYPSGSTEGMRDWIQDNGIQCDRNTPDDWVSGIQLLDNPERYNDYSDRAYNCTADLNIFSEAGVIEQKFIEYAMKFPSPDKSKSGAPTAITQQTMRVGPNRFMGGGVQRRQPPPAAAPVAAPATPGVRPAPPASQPRLAFHGGRFGARK</sequence>